<accession>A0AA49JJ72</accession>
<sequence length="412" mass="46673">MKIHEGKRDYGPCEPSVAVNPNKPTQVVVGSVLNDIFVSDDAGKTWSTDTLSSRYGVWGDPCLLADYDNHFYYFHLSSTGNQGRESEDWLERIVCQRSDDGSRSWSRGTSIGYHGTHDQDKEWATVNPQNNHLYISWTEFDKYGSRDPRDSSFILLSKSTNQGRTWSKPKRINQKAGNCLDDDRTVEGAVPTVGPEGQVYVAWAYNDTLYFDRSTDEGKTWLAQDIVVADQPRGWSQTIDGMDRCNGMPVTVCDISNSPHRGTIYVNWTDQRNGRDDTDVWISKSNDSGTTWSEPIRVNDDEAGHQQFLTWMALDPTTGYLYVVFYDRRNTKGKDTDVYLAYSTDGGENFTNLKLTDQPFTLNDASVFFGDYNNIAAYGGHIYPVWTQQKGKKLSVWTALIRHKDLSLNSSQ</sequence>
<reference evidence="1" key="1">
    <citation type="journal article" date="2023" name="Comput. Struct. Biotechnol. J.">
        <title>Discovery of a novel marine Bacteroidetes with a rich repertoire of carbohydrate-active enzymes.</title>
        <authorList>
            <person name="Chen B."/>
            <person name="Liu G."/>
            <person name="Chen Q."/>
            <person name="Wang H."/>
            <person name="Liu L."/>
            <person name="Tang K."/>
        </authorList>
    </citation>
    <scope>NUCLEOTIDE SEQUENCE</scope>
    <source>
        <strain evidence="1">TK19036</strain>
    </source>
</reference>
<dbReference type="SUPFAM" id="SSF110296">
    <property type="entry name" value="Oligoxyloglucan reducing end-specific cellobiohydrolase"/>
    <property type="match status" value="1"/>
</dbReference>
<evidence type="ECO:0000313" key="1">
    <source>
        <dbReference type="EMBL" id="WKN38802.1"/>
    </source>
</evidence>
<dbReference type="Pfam" id="PF02012">
    <property type="entry name" value="BNR"/>
    <property type="match status" value="1"/>
</dbReference>
<dbReference type="Gene3D" id="2.120.10.10">
    <property type="match status" value="3"/>
</dbReference>
<protein>
    <submittedName>
        <fullName evidence="1">Sialidase family protein</fullName>
    </submittedName>
</protein>
<gene>
    <name evidence="1" type="ORF">K4G66_08810</name>
</gene>
<name>A0AA49JJ72_9BACT</name>
<dbReference type="InterPro" id="IPR002860">
    <property type="entry name" value="BNR_rpt"/>
</dbReference>
<proteinExistence type="predicted"/>
<dbReference type="CDD" id="cd15482">
    <property type="entry name" value="Sialidase_non-viral"/>
    <property type="match status" value="1"/>
</dbReference>
<organism evidence="1">
    <name type="scientific">Roseihalotalea indica</name>
    <dbReference type="NCBI Taxonomy" id="2867963"/>
    <lineage>
        <taxon>Bacteria</taxon>
        <taxon>Pseudomonadati</taxon>
        <taxon>Bacteroidota</taxon>
        <taxon>Cytophagia</taxon>
        <taxon>Cytophagales</taxon>
        <taxon>Catalimonadaceae</taxon>
        <taxon>Roseihalotalea</taxon>
    </lineage>
</organism>
<reference evidence="1" key="2">
    <citation type="journal article" date="2024" name="Antonie Van Leeuwenhoek">
        <title>Roseihalotalea indica gen. nov., sp. nov., a halophilic Bacteroidetes from mesopelagic Southwest Indian Ocean with higher carbohydrate metabolic potential.</title>
        <authorList>
            <person name="Chen B."/>
            <person name="Zhang M."/>
            <person name="Lin D."/>
            <person name="Ye J."/>
            <person name="Tang K."/>
        </authorList>
    </citation>
    <scope>NUCLEOTIDE SEQUENCE</scope>
    <source>
        <strain evidence="1">TK19036</strain>
    </source>
</reference>
<dbReference type="AlphaFoldDB" id="A0AA49JJ72"/>
<dbReference type="EMBL" id="CP120682">
    <property type="protein sequence ID" value="WKN38802.1"/>
    <property type="molecule type" value="Genomic_DNA"/>
</dbReference>